<dbReference type="EMBL" id="JANIBM010000013">
    <property type="protein sequence ID" value="MCQ8181875.1"/>
    <property type="molecule type" value="Genomic_DNA"/>
</dbReference>
<dbReference type="InterPro" id="IPR024654">
    <property type="entry name" value="Calcineurin-like_PHP_lpxH"/>
</dbReference>
<dbReference type="PANTHER" id="PTHR11124">
    <property type="entry name" value="VACUOLAR SORTING PROTEIN VPS29"/>
    <property type="match status" value="1"/>
</dbReference>
<gene>
    <name evidence="4" type="ORF">NP603_12220</name>
</gene>
<organism evidence="4 5">
    <name type="scientific">Methylomonas aurea</name>
    <dbReference type="NCBI Taxonomy" id="2952224"/>
    <lineage>
        <taxon>Bacteria</taxon>
        <taxon>Pseudomonadati</taxon>
        <taxon>Pseudomonadota</taxon>
        <taxon>Gammaproteobacteria</taxon>
        <taxon>Methylococcales</taxon>
        <taxon>Methylococcaceae</taxon>
        <taxon>Methylomonas</taxon>
    </lineage>
</organism>
<sequence>MTIAPARPTRLGIISDTHGLLRPEALAALRGYERILHAGDIGKPEVLQALSQLAPVTAVRGNNDKGAWAEELPECARLTLAQTGIYLIHDLADLDIDPAAAGIRVVISGHSHRPAITERDGVLFLNPGSAGPRRFKLPVTVAELVISDRVQARIIPLQV</sequence>
<dbReference type="Gene3D" id="3.60.21.10">
    <property type="match status" value="1"/>
</dbReference>
<evidence type="ECO:0000259" key="3">
    <source>
        <dbReference type="Pfam" id="PF12850"/>
    </source>
</evidence>
<reference evidence="4 5" key="1">
    <citation type="submission" date="2022-07" db="EMBL/GenBank/DDBJ databases">
        <title>Methylomonas rivi sp. nov., Methylomonas rosea sp. nov., Methylomonas aureus sp. nov. and Methylomonas subterranea sp. nov., four novel methanotrophs isolated from a freshwater creek and the deep terrestrial subsurface.</title>
        <authorList>
            <person name="Abin C."/>
            <person name="Sankaranarayanan K."/>
            <person name="Garner C."/>
            <person name="Sindelar R."/>
            <person name="Kotary K."/>
            <person name="Garner R."/>
            <person name="Barclay S."/>
            <person name="Lawson P."/>
            <person name="Krumholz L."/>
        </authorList>
    </citation>
    <scope>NUCLEOTIDE SEQUENCE [LARGE SCALE GENOMIC DNA]</scope>
    <source>
        <strain evidence="4 5">SURF-1</strain>
    </source>
</reference>
<dbReference type="RefSeq" id="WP_256611163.1">
    <property type="nucleotide sequence ID" value="NZ_JANIBM010000013.1"/>
</dbReference>
<dbReference type="SUPFAM" id="SSF56300">
    <property type="entry name" value="Metallo-dependent phosphatases"/>
    <property type="match status" value="1"/>
</dbReference>
<protein>
    <recommendedName>
        <fullName evidence="2">Phosphoesterase</fullName>
        <ecNumber evidence="2">3.1.4.-</ecNumber>
    </recommendedName>
</protein>
<dbReference type="EC" id="3.1.4.-" evidence="2"/>
<evidence type="ECO:0000313" key="5">
    <source>
        <dbReference type="Proteomes" id="UP001524569"/>
    </source>
</evidence>
<keyword evidence="5" id="KW-1185">Reference proteome</keyword>
<comment type="similarity">
    <text evidence="1 2">Belongs to the metallophosphoesterase superfamily. YfcE family.</text>
</comment>
<feature type="domain" description="Calcineurin-like phosphoesterase" evidence="3">
    <location>
        <begin position="10"/>
        <end position="146"/>
    </location>
</feature>
<comment type="cofactor">
    <cofactor evidence="2">
        <name>a divalent metal cation</name>
        <dbReference type="ChEBI" id="CHEBI:60240"/>
    </cofactor>
</comment>
<dbReference type="InterPro" id="IPR029052">
    <property type="entry name" value="Metallo-depent_PP-like"/>
</dbReference>
<accession>A0ABT1UI18</accession>
<keyword evidence="2" id="KW-0479">Metal-binding</keyword>
<proteinExistence type="inferred from homology"/>
<dbReference type="Pfam" id="PF12850">
    <property type="entry name" value="Metallophos_2"/>
    <property type="match status" value="1"/>
</dbReference>
<comment type="caution">
    <text evidence="4">The sequence shown here is derived from an EMBL/GenBank/DDBJ whole genome shotgun (WGS) entry which is preliminary data.</text>
</comment>
<name>A0ABT1UI18_9GAMM</name>
<evidence type="ECO:0000256" key="2">
    <source>
        <dbReference type="RuleBase" id="RU362039"/>
    </source>
</evidence>
<dbReference type="Proteomes" id="UP001524569">
    <property type="component" value="Unassembled WGS sequence"/>
</dbReference>
<dbReference type="InterPro" id="IPR000979">
    <property type="entry name" value="Phosphodiesterase_MJ0936/Vps29"/>
</dbReference>
<dbReference type="NCBIfam" id="TIGR00040">
    <property type="entry name" value="yfcE"/>
    <property type="match status" value="1"/>
</dbReference>
<evidence type="ECO:0000256" key="1">
    <source>
        <dbReference type="ARBA" id="ARBA00008950"/>
    </source>
</evidence>
<evidence type="ECO:0000313" key="4">
    <source>
        <dbReference type="EMBL" id="MCQ8181875.1"/>
    </source>
</evidence>